<dbReference type="AlphaFoldDB" id="A0A158DWQ7"/>
<dbReference type="Proteomes" id="UP000054978">
    <property type="component" value="Unassembled WGS sequence"/>
</dbReference>
<evidence type="ECO:0000313" key="1">
    <source>
        <dbReference type="EMBL" id="SAK99018.1"/>
    </source>
</evidence>
<proteinExistence type="predicted"/>
<comment type="caution">
    <text evidence="1">The sequence shown here is derived from an EMBL/GenBank/DDBJ whole genome shotgun (WGS) entry which is preliminary data.</text>
</comment>
<reference evidence="1" key="1">
    <citation type="submission" date="2016-01" db="EMBL/GenBank/DDBJ databases">
        <authorList>
            <person name="Peeters C."/>
        </authorList>
    </citation>
    <scope>NUCLEOTIDE SEQUENCE [LARGE SCALE GENOMIC DNA]</scope>
    <source>
        <strain evidence="1">LMG 29326</strain>
    </source>
</reference>
<dbReference type="EMBL" id="FCOB02000039">
    <property type="protein sequence ID" value="SAK99018.1"/>
    <property type="molecule type" value="Genomic_DNA"/>
</dbReference>
<accession>A0A158DWQ7</accession>
<organism evidence="1 2">
    <name type="scientific">Caballeronia ptereochthonis</name>
    <dbReference type="NCBI Taxonomy" id="1777144"/>
    <lineage>
        <taxon>Bacteria</taxon>
        <taxon>Pseudomonadati</taxon>
        <taxon>Pseudomonadota</taxon>
        <taxon>Betaproteobacteria</taxon>
        <taxon>Burkholderiales</taxon>
        <taxon>Burkholderiaceae</taxon>
        <taxon>Caballeronia</taxon>
    </lineage>
</organism>
<keyword evidence="2" id="KW-1185">Reference proteome</keyword>
<gene>
    <name evidence="1" type="ORF">AWB83_05999</name>
</gene>
<name>A0A158DWQ7_9BURK</name>
<sequence length="99" mass="10627">MLPHGRVNPAVRQAIRMKKTGDDDAHRTGACALQRGKQEGTVSPLERAGGYVDRNRSAQTAASFSSPVRMRMTRSTSATKILPSPILPVRAAPMIASIT</sequence>
<protein>
    <submittedName>
        <fullName evidence="1">Uncharacterized protein</fullName>
    </submittedName>
</protein>
<evidence type="ECO:0000313" key="2">
    <source>
        <dbReference type="Proteomes" id="UP000054978"/>
    </source>
</evidence>